<dbReference type="InterPro" id="IPR013783">
    <property type="entry name" value="Ig-like_fold"/>
</dbReference>
<dbReference type="EMBL" id="JACDQQ010001833">
    <property type="protein sequence ID" value="MBA0087108.1"/>
    <property type="molecule type" value="Genomic_DNA"/>
</dbReference>
<feature type="domain" description="BIG2" evidence="1">
    <location>
        <begin position="58"/>
        <end position="139"/>
    </location>
</feature>
<feature type="domain" description="BIG2" evidence="1">
    <location>
        <begin position="144"/>
        <end position="225"/>
    </location>
</feature>
<evidence type="ECO:0000313" key="3">
    <source>
        <dbReference type="Proteomes" id="UP000567293"/>
    </source>
</evidence>
<evidence type="ECO:0000259" key="1">
    <source>
        <dbReference type="SMART" id="SM00635"/>
    </source>
</evidence>
<keyword evidence="3" id="KW-1185">Reference proteome</keyword>
<dbReference type="AlphaFoldDB" id="A0A7V8NTA6"/>
<organism evidence="2 3">
    <name type="scientific">Candidatus Acidiferrum panamense</name>
    <dbReference type="NCBI Taxonomy" id="2741543"/>
    <lineage>
        <taxon>Bacteria</taxon>
        <taxon>Pseudomonadati</taxon>
        <taxon>Acidobacteriota</taxon>
        <taxon>Terriglobia</taxon>
        <taxon>Candidatus Acidiferrales</taxon>
        <taxon>Candidatus Acidiferrum</taxon>
    </lineage>
</organism>
<dbReference type="Pfam" id="PF02368">
    <property type="entry name" value="Big_2"/>
    <property type="match status" value="3"/>
</dbReference>
<dbReference type="SUPFAM" id="SSF49373">
    <property type="entry name" value="Invasin/intimin cell-adhesion fragments"/>
    <property type="match status" value="2"/>
</dbReference>
<comment type="caution">
    <text evidence="2">The sequence shown here is derived from an EMBL/GenBank/DDBJ whole genome shotgun (WGS) entry which is preliminary data.</text>
</comment>
<accession>A0A7V8NTA6</accession>
<feature type="non-terminal residue" evidence="2">
    <location>
        <position position="415"/>
    </location>
</feature>
<dbReference type="SMART" id="SM00635">
    <property type="entry name" value="BID_2"/>
    <property type="match status" value="3"/>
</dbReference>
<name>A0A7V8NTA6_9BACT</name>
<protein>
    <submittedName>
        <fullName evidence="2">Ig-like domain-containing protein</fullName>
    </submittedName>
</protein>
<dbReference type="InterPro" id="IPR003343">
    <property type="entry name" value="Big_2"/>
</dbReference>
<reference evidence="2" key="1">
    <citation type="submission" date="2020-06" db="EMBL/GenBank/DDBJ databases">
        <title>Legume-microbial interactions unlock mineral nutrients during tropical forest succession.</title>
        <authorList>
            <person name="Epihov D.Z."/>
        </authorList>
    </citation>
    <scope>NUCLEOTIDE SEQUENCE [LARGE SCALE GENOMIC DNA]</scope>
    <source>
        <strain evidence="2">Pan2503</strain>
    </source>
</reference>
<dbReference type="Gene3D" id="2.60.40.1080">
    <property type="match status" value="3"/>
</dbReference>
<dbReference type="InterPro" id="IPR008964">
    <property type="entry name" value="Invasin/intimin_cell_adhesion"/>
</dbReference>
<evidence type="ECO:0000313" key="2">
    <source>
        <dbReference type="EMBL" id="MBA0087108.1"/>
    </source>
</evidence>
<sequence length="415" mass="41433">SGNFSETNNCGSSVSAGKKCIINTYFKPSSSGPITGTLTVTDGAGQQVTQLSGTGVAVLQSITVTPANFSTPAGKPVQFLATGSFNDGSTQNLTSSVSWASSNAAAASISAAGLASALSVGTTTISASSGGVSGSTALTVTPAVLVSIVVTPANATLVAPAQQQYTATGNYTDGSQQNLTNSVTWTSSTGATAAISASGLATTGIAGATTISATSGAIVGSTALAVTHIQTGIALLPTSANINTGDSQQFNAYPTYSDGTTGAAPVSVTWSSSSTSVAQIDVNGLAVGDVAGSATIGAVSSSFSSTATIVVSSQNACANNNRTDMKLLVLTNHDTEADYPAITTTLNYLHMPYDVFDYTTGPVTQNMLYSGCHAFYNGIIVAFLDGTAYNPDSTPPAYPFAGYDVCLLYTSDAAD</sequence>
<dbReference type="Gene3D" id="2.60.40.10">
    <property type="entry name" value="Immunoglobulins"/>
    <property type="match status" value="1"/>
</dbReference>
<feature type="domain" description="BIG2" evidence="1">
    <location>
        <begin position="229"/>
        <end position="310"/>
    </location>
</feature>
<dbReference type="Proteomes" id="UP000567293">
    <property type="component" value="Unassembled WGS sequence"/>
</dbReference>
<feature type="non-terminal residue" evidence="2">
    <location>
        <position position="1"/>
    </location>
</feature>
<gene>
    <name evidence="2" type="ORF">HRJ53_19160</name>
</gene>
<proteinExistence type="predicted"/>
<dbReference type="FunFam" id="2.60.40.1080:FF:000001">
    <property type="entry name" value="Bacterial Ig-like domain, group 2"/>
    <property type="match status" value="1"/>
</dbReference>